<dbReference type="Proteomes" id="UP000803884">
    <property type="component" value="Unassembled WGS sequence"/>
</dbReference>
<feature type="compositionally biased region" description="Polar residues" evidence="1">
    <location>
        <begin position="638"/>
        <end position="648"/>
    </location>
</feature>
<gene>
    <name evidence="3" type="ORF">WHR41_04588</name>
</gene>
<dbReference type="GeneID" id="96006032"/>
<sequence length="1066" mass="115032">MSTATANGDGGAKGSSAAPKQQFRASTAGKALDGARKQAGSPVDPPSRKQTPTPQRAWTGTNPITQRPTNSPSLANGTDRSQPKFPSPSQNKGSADATSDKHASDRLLYLLAHCTGTDATLTLKNGEQFTGVFSGTSTESPDKSTYLLKMVKRTRLASQQQTNGNTELPDEYIGEGEDHAMAFDVQDTADLAVANVVTANAHATQNGSAASSFRTDTEISRDARMPRERELQRWDGGMDMSLDEMALESTSKNGGTSWDQFAVNEQAFGTRTTYNEDDYTTAIDRNNPEYKRREREAERIAREIEGSAPANAHVAEERRQNTENDDGLDEEEKYSGVRRDNTMAPLSKGGAGSYVPPSRRPITSQPTVSGAPFDPAIISLSKPVPAPAAQPAQAPEKVAEAGKSAETPAKSEDAQATTSTEAAKDPDAASASQAPKKTENTTEDHVRGTADAFKQFANNEKLRLRAAQEQKRSNARHEKNVKLNDLKKFAENFRLKSRVPDDLVPILAKDHEKQMEIKRKAEESARVDEQKRKEQEKEGTAPTPPKNAASHGASPVDSRAQGQQSQPLSQSQSQSRNRMSQNLRGGLPQMSSPRGNPLAQRHNLPFMNQRGGIPPPQPLPADLRIPSGPITAREGDISSPTSSTNARLNVNAKEFKFTPGASSFTPTGVSPSPQRMPAGPPAGPPAEETSASFFDGMDKKSSDTKKDVNTDCDTIKRMREAEYPVEWQKSIADNGGIPQPFRTPPTWSVPAERQNTKYLSAFPEPRSLSQGPSPMHTPNPANGPMPHAHQLPPHLQAPHMPNPVQHQRFPNMPQYGGQHGHAQNFDPRMQFPGGPGNSVQNSPRYAQAQMASFNGQMPMPGMPQFAGQAMPGYGMSPSMGYRQMQGPGAPMMMMQPGQPHTQMNQMRPGFPPGPAFGPNVPQMGGGAPMMAQNPSSSGFMPPQNQGYSPMPPHAQPHMPHMPQQGAGPNGYTGSPRPGPHMMAHSGSHQGFSPYMQHQHSQQPQAPQFAPPFHGQQQQGQRHPSTGGYPQMTPRTQQAMPAGQQPGSHVPSPGMGAQPLGQGEERK</sequence>
<feature type="compositionally biased region" description="Low complexity" evidence="1">
    <location>
        <begin position="559"/>
        <end position="581"/>
    </location>
</feature>
<protein>
    <recommendedName>
        <fullName evidence="2">LsmAD domain-containing protein</fullName>
    </recommendedName>
</protein>
<feature type="domain" description="LsmAD" evidence="2">
    <location>
        <begin position="268"/>
        <end position="340"/>
    </location>
</feature>
<proteinExistence type="predicted"/>
<feature type="compositionally biased region" description="Low complexity" evidence="1">
    <location>
        <begin position="955"/>
        <end position="964"/>
    </location>
</feature>
<feature type="compositionally biased region" description="Basic and acidic residues" evidence="1">
    <location>
        <begin position="696"/>
        <end position="708"/>
    </location>
</feature>
<name>A0AB34KT40_9PEZI</name>
<evidence type="ECO:0000313" key="4">
    <source>
        <dbReference type="Proteomes" id="UP000803884"/>
    </source>
</evidence>
<evidence type="ECO:0000313" key="3">
    <source>
        <dbReference type="EMBL" id="KAL1586671.1"/>
    </source>
</evidence>
<evidence type="ECO:0000259" key="2">
    <source>
        <dbReference type="SMART" id="SM01272"/>
    </source>
</evidence>
<feature type="region of interest" description="Disordered" evidence="1">
    <location>
        <begin position="494"/>
        <end position="708"/>
    </location>
</feature>
<comment type="caution">
    <text evidence="3">The sequence shown here is derived from an EMBL/GenBank/DDBJ whole genome shotgun (WGS) entry which is preliminary data.</text>
</comment>
<dbReference type="GO" id="GO:0034063">
    <property type="term" value="P:stress granule assembly"/>
    <property type="evidence" value="ECO:0007669"/>
    <property type="project" value="TreeGrafter"/>
</dbReference>
<feature type="compositionally biased region" description="Polar residues" evidence="1">
    <location>
        <begin position="660"/>
        <end position="673"/>
    </location>
</feature>
<dbReference type="AlphaFoldDB" id="A0AB34KT40"/>
<evidence type="ECO:0000256" key="1">
    <source>
        <dbReference type="SAM" id="MobiDB-lite"/>
    </source>
</evidence>
<feature type="compositionally biased region" description="Acidic residues" evidence="1">
    <location>
        <begin position="323"/>
        <end position="332"/>
    </location>
</feature>
<feature type="compositionally biased region" description="Basic and acidic residues" evidence="1">
    <location>
        <begin position="436"/>
        <end position="448"/>
    </location>
</feature>
<organism evidence="3 4">
    <name type="scientific">Cladosporium halotolerans</name>
    <dbReference type="NCBI Taxonomy" id="1052096"/>
    <lineage>
        <taxon>Eukaryota</taxon>
        <taxon>Fungi</taxon>
        <taxon>Dikarya</taxon>
        <taxon>Ascomycota</taxon>
        <taxon>Pezizomycotina</taxon>
        <taxon>Dothideomycetes</taxon>
        <taxon>Dothideomycetidae</taxon>
        <taxon>Cladosporiales</taxon>
        <taxon>Cladosporiaceae</taxon>
        <taxon>Cladosporium</taxon>
    </lineage>
</organism>
<dbReference type="RefSeq" id="XP_069229776.1">
    <property type="nucleotide sequence ID" value="XM_069373194.1"/>
</dbReference>
<feature type="compositionally biased region" description="Polar residues" evidence="1">
    <location>
        <begin position="48"/>
        <end position="80"/>
    </location>
</feature>
<dbReference type="EMBL" id="JAAQHG020000013">
    <property type="protein sequence ID" value="KAL1586671.1"/>
    <property type="molecule type" value="Genomic_DNA"/>
</dbReference>
<feature type="compositionally biased region" description="Low complexity" evidence="1">
    <location>
        <begin position="387"/>
        <end position="396"/>
    </location>
</feature>
<feature type="region of interest" description="Disordered" evidence="1">
    <location>
        <begin position="302"/>
        <end position="452"/>
    </location>
</feature>
<feature type="region of interest" description="Disordered" evidence="1">
    <location>
        <begin position="1"/>
        <end position="100"/>
    </location>
</feature>
<dbReference type="InterPro" id="IPR009604">
    <property type="entry name" value="LsmAD_domain"/>
</dbReference>
<feature type="compositionally biased region" description="Basic and acidic residues" evidence="1">
    <location>
        <begin position="508"/>
        <end position="539"/>
    </location>
</feature>
<dbReference type="InterPro" id="IPR025852">
    <property type="entry name" value="SM_dom_ATX"/>
</dbReference>
<dbReference type="PANTHER" id="PTHR12854:SF7">
    <property type="entry name" value="ATAXIN-2 HOMOLOG"/>
    <property type="match status" value="1"/>
</dbReference>
<dbReference type="GO" id="GO:0003729">
    <property type="term" value="F:mRNA binding"/>
    <property type="evidence" value="ECO:0007669"/>
    <property type="project" value="TreeGrafter"/>
</dbReference>
<reference evidence="3 4" key="1">
    <citation type="journal article" date="2020" name="Microbiol. Resour. Announc.">
        <title>Draft Genome Sequence of a Cladosporium Species Isolated from the Mesophotic Ascidian Didemnum maculosum.</title>
        <authorList>
            <person name="Gioti A."/>
            <person name="Siaperas R."/>
            <person name="Nikolaivits E."/>
            <person name="Le Goff G."/>
            <person name="Ouazzani J."/>
            <person name="Kotoulas G."/>
            <person name="Topakas E."/>
        </authorList>
    </citation>
    <scope>NUCLEOTIDE SEQUENCE [LARGE SCALE GENOMIC DNA]</scope>
    <source>
        <strain evidence="3 4">TM138-S3</strain>
    </source>
</reference>
<dbReference type="Pfam" id="PF06741">
    <property type="entry name" value="LsmAD"/>
    <property type="match status" value="1"/>
</dbReference>
<keyword evidence="4" id="KW-1185">Reference proteome</keyword>
<accession>A0AB34KT40</accession>
<feature type="region of interest" description="Disordered" evidence="1">
    <location>
        <begin position="941"/>
        <end position="1066"/>
    </location>
</feature>
<dbReference type="PANTHER" id="PTHR12854">
    <property type="entry name" value="ATAXIN 2-RELATED"/>
    <property type="match status" value="1"/>
</dbReference>
<dbReference type="Pfam" id="PF14438">
    <property type="entry name" value="SM-ATX"/>
    <property type="match status" value="1"/>
</dbReference>
<dbReference type="GO" id="GO:0010494">
    <property type="term" value="C:cytoplasmic stress granule"/>
    <property type="evidence" value="ECO:0007669"/>
    <property type="project" value="TreeGrafter"/>
</dbReference>
<dbReference type="SMART" id="SM01272">
    <property type="entry name" value="LsmAD"/>
    <property type="match status" value="1"/>
</dbReference>
<feature type="compositionally biased region" description="Polar residues" evidence="1">
    <location>
        <begin position="87"/>
        <end position="97"/>
    </location>
</feature>
<dbReference type="InterPro" id="IPR045117">
    <property type="entry name" value="ATXN2-like"/>
</dbReference>
<feature type="compositionally biased region" description="Low complexity" evidence="1">
    <location>
        <begin position="996"/>
        <end position="1024"/>
    </location>
</feature>